<keyword evidence="7 15" id="KW-0548">Nucleotidyltransferase</keyword>
<dbReference type="PANTHER" id="PTHR22749:SF6">
    <property type="entry name" value="RIBOFLAVIN KINASE"/>
    <property type="match status" value="1"/>
</dbReference>
<protein>
    <recommendedName>
        <fullName evidence="15">Riboflavin biosynthesis protein</fullName>
    </recommendedName>
    <domain>
        <recommendedName>
            <fullName evidence="15">Riboflavin kinase</fullName>
            <ecNumber evidence="15">2.7.1.26</ecNumber>
        </recommendedName>
        <alternativeName>
            <fullName evidence="15">Flavokinase</fullName>
        </alternativeName>
    </domain>
    <domain>
        <recommendedName>
            <fullName evidence="15">FMN adenylyltransferase</fullName>
            <ecNumber evidence="15">2.7.7.2</ecNumber>
        </recommendedName>
        <alternativeName>
            <fullName evidence="15">FAD pyrophosphorylase</fullName>
        </alternativeName>
        <alternativeName>
            <fullName evidence="15">FAD synthase</fullName>
        </alternativeName>
    </domain>
</protein>
<dbReference type="NCBIfam" id="NF004162">
    <property type="entry name" value="PRK05627.1-5"/>
    <property type="match status" value="1"/>
</dbReference>
<keyword evidence="5 15" id="KW-0288">FMN</keyword>
<dbReference type="SMART" id="SM00904">
    <property type="entry name" value="Flavokinase"/>
    <property type="match status" value="1"/>
</dbReference>
<dbReference type="UniPathway" id="UPA00276">
    <property type="reaction ID" value="UER00406"/>
</dbReference>
<accession>A0A2U8DFP6</accession>
<dbReference type="Proteomes" id="UP000244884">
    <property type="component" value="Chromosome"/>
</dbReference>
<evidence type="ECO:0000256" key="5">
    <source>
        <dbReference type="ARBA" id="ARBA00022643"/>
    </source>
</evidence>
<evidence type="ECO:0000256" key="7">
    <source>
        <dbReference type="ARBA" id="ARBA00022695"/>
    </source>
</evidence>
<dbReference type="PIRSF" id="PIRSF004491">
    <property type="entry name" value="FAD_Synth"/>
    <property type="match status" value="1"/>
</dbReference>
<dbReference type="EMBL" id="CP029161">
    <property type="protein sequence ID" value="AWH90616.1"/>
    <property type="molecule type" value="Genomic_DNA"/>
</dbReference>
<evidence type="ECO:0000256" key="10">
    <source>
        <dbReference type="ARBA" id="ARBA00022827"/>
    </source>
</evidence>
<dbReference type="GO" id="GO:0008531">
    <property type="term" value="F:riboflavin kinase activity"/>
    <property type="evidence" value="ECO:0007669"/>
    <property type="project" value="UniProtKB-UniRule"/>
</dbReference>
<evidence type="ECO:0000256" key="8">
    <source>
        <dbReference type="ARBA" id="ARBA00022741"/>
    </source>
</evidence>
<keyword evidence="10 15" id="KW-0274">FAD</keyword>
<comment type="catalytic activity">
    <reaction evidence="14 15">
        <text>FMN + ATP + H(+) = FAD + diphosphate</text>
        <dbReference type="Rhea" id="RHEA:17237"/>
        <dbReference type="ChEBI" id="CHEBI:15378"/>
        <dbReference type="ChEBI" id="CHEBI:30616"/>
        <dbReference type="ChEBI" id="CHEBI:33019"/>
        <dbReference type="ChEBI" id="CHEBI:57692"/>
        <dbReference type="ChEBI" id="CHEBI:58210"/>
        <dbReference type="EC" id="2.7.7.2"/>
    </reaction>
</comment>
<evidence type="ECO:0000256" key="6">
    <source>
        <dbReference type="ARBA" id="ARBA00022679"/>
    </source>
</evidence>
<evidence type="ECO:0000256" key="3">
    <source>
        <dbReference type="ARBA" id="ARBA00005201"/>
    </source>
</evidence>
<feature type="domain" description="Riboflavin kinase" evidence="16">
    <location>
        <begin position="183"/>
        <end position="309"/>
    </location>
</feature>
<dbReference type="UniPathway" id="UPA00277">
    <property type="reaction ID" value="UER00407"/>
</dbReference>
<comment type="function">
    <text evidence="1">Catalyzes the phosphorylation of riboflavin to FMN followed by the adenylation of FMN to FAD.</text>
</comment>
<dbReference type="CDD" id="cd02064">
    <property type="entry name" value="FAD_synthetase_N"/>
    <property type="match status" value="1"/>
</dbReference>
<evidence type="ECO:0000259" key="16">
    <source>
        <dbReference type="SMART" id="SM00904"/>
    </source>
</evidence>
<evidence type="ECO:0000256" key="13">
    <source>
        <dbReference type="ARBA" id="ARBA00047880"/>
    </source>
</evidence>
<comment type="similarity">
    <text evidence="15">Belongs to the ribF family.</text>
</comment>
<keyword evidence="6 15" id="KW-0808">Transferase</keyword>
<comment type="pathway">
    <text evidence="2 15">Cofactor biosynthesis; FAD biosynthesis; FAD from FMN: step 1/1.</text>
</comment>
<dbReference type="NCBIfam" id="NF004163">
    <property type="entry name" value="PRK05627.1-6"/>
    <property type="match status" value="1"/>
</dbReference>
<comment type="catalytic activity">
    <reaction evidence="13 15">
        <text>riboflavin + ATP = FMN + ADP + H(+)</text>
        <dbReference type="Rhea" id="RHEA:14357"/>
        <dbReference type="ChEBI" id="CHEBI:15378"/>
        <dbReference type="ChEBI" id="CHEBI:30616"/>
        <dbReference type="ChEBI" id="CHEBI:57986"/>
        <dbReference type="ChEBI" id="CHEBI:58210"/>
        <dbReference type="ChEBI" id="CHEBI:456216"/>
        <dbReference type="EC" id="2.7.1.26"/>
    </reaction>
</comment>
<dbReference type="NCBIfam" id="TIGR00083">
    <property type="entry name" value="ribF"/>
    <property type="match status" value="1"/>
</dbReference>
<dbReference type="GO" id="GO:0009231">
    <property type="term" value="P:riboflavin biosynthetic process"/>
    <property type="evidence" value="ECO:0007669"/>
    <property type="project" value="InterPro"/>
</dbReference>
<dbReference type="Gene3D" id="3.40.50.620">
    <property type="entry name" value="HUPs"/>
    <property type="match status" value="1"/>
</dbReference>
<dbReference type="InterPro" id="IPR014729">
    <property type="entry name" value="Rossmann-like_a/b/a_fold"/>
</dbReference>
<dbReference type="Pfam" id="PF06574">
    <property type="entry name" value="FAD_syn"/>
    <property type="match status" value="1"/>
</dbReference>
<evidence type="ECO:0000256" key="2">
    <source>
        <dbReference type="ARBA" id="ARBA00004726"/>
    </source>
</evidence>
<evidence type="ECO:0000256" key="9">
    <source>
        <dbReference type="ARBA" id="ARBA00022777"/>
    </source>
</evidence>
<dbReference type="GO" id="GO:0009398">
    <property type="term" value="P:FMN biosynthetic process"/>
    <property type="evidence" value="ECO:0007669"/>
    <property type="project" value="UniProtKB-UniRule"/>
</dbReference>
<dbReference type="FunFam" id="3.40.50.620:FF:000021">
    <property type="entry name" value="Riboflavin biosynthesis protein"/>
    <property type="match status" value="1"/>
</dbReference>
<sequence length="319" mass="37428">MKLIRNINNTNIINPSSIVSIGNFDGMHLGHQKIFSELCTIGKTNNISKTIIIFEPQPLEFLNKKKAPKRLMQFQQKIKYIQKWKIDTILCIKFNKYFSSLSPEIFIEKILIKKLNTKYIIIGEDFKFGSKRHGNISLLKKLEEKYQFKVIEIPSIYKKNNKVSSTNIRKYLIADKIELARSLLGRPFSILGRVIHGNKIGRKIGYPTANILLYPNNPIQNGVYAVKVSCFQNIKFIGVCNIGIKKNYITQKKQKILEVHLFDTNINLYEKKIEIFLYKKIRNEFNFSSIKFLKNQISKDVQFTQKYFKKIKENKKKYE</sequence>
<dbReference type="InterPro" id="IPR015865">
    <property type="entry name" value="Riboflavin_kinase_bac/euk"/>
</dbReference>
<dbReference type="InterPro" id="IPR023468">
    <property type="entry name" value="Riboflavin_kinase"/>
</dbReference>
<dbReference type="Gene3D" id="2.40.30.30">
    <property type="entry name" value="Riboflavin kinase-like"/>
    <property type="match status" value="1"/>
</dbReference>
<gene>
    <name evidence="17" type="ORF">DD681_02290</name>
</gene>
<keyword evidence="4 15" id="KW-0285">Flavoprotein</keyword>
<dbReference type="RefSeq" id="WP_158341392.1">
    <property type="nucleotide sequence ID" value="NZ_CP029161.1"/>
</dbReference>
<keyword evidence="12" id="KW-0511">Multifunctional enzyme</keyword>
<dbReference type="OrthoDB" id="9803667at2"/>
<dbReference type="AlphaFoldDB" id="A0A2U8DFP6"/>
<dbReference type="GO" id="GO:0006747">
    <property type="term" value="P:FAD biosynthetic process"/>
    <property type="evidence" value="ECO:0007669"/>
    <property type="project" value="UniProtKB-UniRule"/>
</dbReference>
<dbReference type="SUPFAM" id="SSF82114">
    <property type="entry name" value="Riboflavin kinase-like"/>
    <property type="match status" value="1"/>
</dbReference>
<dbReference type="GO" id="GO:0005524">
    <property type="term" value="F:ATP binding"/>
    <property type="evidence" value="ECO:0007669"/>
    <property type="project" value="UniProtKB-UniRule"/>
</dbReference>
<dbReference type="InterPro" id="IPR023465">
    <property type="entry name" value="Riboflavin_kinase_dom_sf"/>
</dbReference>
<keyword evidence="11 15" id="KW-0067">ATP-binding</keyword>
<keyword evidence="9 15" id="KW-0418">Kinase</keyword>
<dbReference type="Pfam" id="PF01687">
    <property type="entry name" value="Flavokinase"/>
    <property type="match status" value="1"/>
</dbReference>
<dbReference type="SUPFAM" id="SSF52374">
    <property type="entry name" value="Nucleotidylyl transferase"/>
    <property type="match status" value="1"/>
</dbReference>
<evidence type="ECO:0000256" key="15">
    <source>
        <dbReference type="PIRNR" id="PIRNR004491"/>
    </source>
</evidence>
<dbReference type="PANTHER" id="PTHR22749">
    <property type="entry name" value="RIBOFLAVIN KINASE/FMN ADENYLYLTRANSFERASE"/>
    <property type="match status" value="1"/>
</dbReference>
<evidence type="ECO:0000256" key="1">
    <source>
        <dbReference type="ARBA" id="ARBA00002121"/>
    </source>
</evidence>
<evidence type="ECO:0000313" key="17">
    <source>
        <dbReference type="EMBL" id="AWH90616.1"/>
    </source>
</evidence>
<dbReference type="EC" id="2.7.7.2" evidence="15"/>
<dbReference type="InterPro" id="IPR002606">
    <property type="entry name" value="Riboflavin_kinase_bac"/>
</dbReference>
<reference evidence="17 18" key="1">
    <citation type="submission" date="2018-04" db="EMBL/GenBank/DDBJ databases">
        <title>Genome sequence of Buchnera aphidicola from Melaphis sacchari.</title>
        <authorList>
            <person name="Geib S.M."/>
            <person name="Palmer N.A."/>
            <person name="Sattler S.E."/>
            <person name="Sarath G."/>
        </authorList>
    </citation>
    <scope>NUCLEOTIDE SEQUENCE [LARGE SCALE GENOMIC DNA]</scope>
    <source>
        <strain evidence="17 18">LSU</strain>
    </source>
</reference>
<dbReference type="EC" id="2.7.1.26" evidence="15"/>
<name>A0A2U8DFP6_9GAMM</name>
<dbReference type="GO" id="GO:0003919">
    <property type="term" value="F:FMN adenylyltransferase activity"/>
    <property type="evidence" value="ECO:0007669"/>
    <property type="project" value="UniProtKB-UniRule"/>
</dbReference>
<keyword evidence="8 15" id="KW-0547">Nucleotide-binding</keyword>
<evidence type="ECO:0000256" key="12">
    <source>
        <dbReference type="ARBA" id="ARBA00023268"/>
    </source>
</evidence>
<comment type="pathway">
    <text evidence="3 15">Cofactor biosynthesis; FMN biosynthesis; FMN from riboflavin (ATP route): step 1/1.</text>
</comment>
<evidence type="ECO:0000256" key="4">
    <source>
        <dbReference type="ARBA" id="ARBA00022630"/>
    </source>
</evidence>
<dbReference type="InterPro" id="IPR015864">
    <property type="entry name" value="FAD_synthase"/>
</dbReference>
<evidence type="ECO:0000313" key="18">
    <source>
        <dbReference type="Proteomes" id="UP000244884"/>
    </source>
</evidence>
<organism evidence="17 18">
    <name type="scientific">Buchnera aphidicola</name>
    <name type="common">Melanaphis sacchari</name>
    <dbReference type="NCBI Taxonomy" id="2173854"/>
    <lineage>
        <taxon>Bacteria</taxon>
        <taxon>Pseudomonadati</taxon>
        <taxon>Pseudomonadota</taxon>
        <taxon>Gammaproteobacteria</taxon>
        <taxon>Enterobacterales</taxon>
        <taxon>Erwiniaceae</taxon>
        <taxon>Buchnera</taxon>
    </lineage>
</organism>
<evidence type="ECO:0000256" key="14">
    <source>
        <dbReference type="ARBA" id="ARBA00049494"/>
    </source>
</evidence>
<proteinExistence type="inferred from homology"/>
<evidence type="ECO:0000256" key="11">
    <source>
        <dbReference type="ARBA" id="ARBA00022840"/>
    </source>
</evidence>